<name>A0A6J5S8M6_9CAUD</name>
<organism evidence="2">
    <name type="scientific">uncultured Caudovirales phage</name>
    <dbReference type="NCBI Taxonomy" id="2100421"/>
    <lineage>
        <taxon>Viruses</taxon>
        <taxon>Duplodnaviria</taxon>
        <taxon>Heunggongvirae</taxon>
        <taxon>Uroviricota</taxon>
        <taxon>Caudoviricetes</taxon>
        <taxon>Peduoviridae</taxon>
        <taxon>Maltschvirus</taxon>
        <taxon>Maltschvirus maltsch</taxon>
    </lineage>
</organism>
<gene>
    <name evidence="1" type="ORF">UFOVP1287_65</name>
    <name evidence="2" type="ORF">UFOVP1408_48</name>
</gene>
<proteinExistence type="predicted"/>
<evidence type="ECO:0000313" key="2">
    <source>
        <dbReference type="EMBL" id="CAB4205245.1"/>
    </source>
</evidence>
<accession>A0A6J5S8M6</accession>
<protein>
    <submittedName>
        <fullName evidence="2">Uncharacterized protein</fullName>
    </submittedName>
</protein>
<reference evidence="2" key="1">
    <citation type="submission" date="2020-05" db="EMBL/GenBank/DDBJ databases">
        <authorList>
            <person name="Chiriac C."/>
            <person name="Salcher M."/>
            <person name="Ghai R."/>
            <person name="Kavagutti S V."/>
        </authorList>
    </citation>
    <scope>NUCLEOTIDE SEQUENCE</scope>
</reference>
<sequence>MLDPQQFREYIVRPTLQYMGLWSAAAENLVVGTAIQESGLRYVDQLSPGPGPAYGIYQMERATYEDLLRWVQREKPALAGRLEALKGVWPTGVEQLTSNLAYGAAMCRVHYLRALGDQPLPGPSDINGLAKIWKRSYNTYKGKGRPEQFVRSYMAAHQ</sequence>
<evidence type="ECO:0000313" key="1">
    <source>
        <dbReference type="EMBL" id="CAB4196287.1"/>
    </source>
</evidence>
<dbReference type="EMBL" id="LR797355">
    <property type="protein sequence ID" value="CAB4205245.1"/>
    <property type="molecule type" value="Genomic_DNA"/>
</dbReference>
<dbReference type="EMBL" id="LR797239">
    <property type="protein sequence ID" value="CAB4196287.1"/>
    <property type="molecule type" value="Genomic_DNA"/>
</dbReference>